<dbReference type="NCBIfam" id="TIGR00165">
    <property type="entry name" value="S18"/>
    <property type="match status" value="1"/>
</dbReference>
<keyword evidence="2 4" id="KW-0689">Ribosomal protein</keyword>
<comment type="subunit">
    <text evidence="4">Part of the 30S ribosomal subunit. Forms a tight heterodimer with protein bS6.</text>
</comment>
<dbReference type="InterPro" id="IPR001648">
    <property type="entry name" value="Ribosomal_bS18"/>
</dbReference>
<dbReference type="PRINTS" id="PR00974">
    <property type="entry name" value="RIBOSOMALS18"/>
</dbReference>
<keyword evidence="4" id="KW-0699">rRNA-binding</keyword>
<dbReference type="PANTHER" id="PTHR13479">
    <property type="entry name" value="30S RIBOSOMAL PROTEIN S18"/>
    <property type="match status" value="1"/>
</dbReference>
<comment type="function">
    <text evidence="4">Binds as a heterodimer with protein bS6 to the central domain of the 16S rRNA, where it helps stabilize the platform of the 30S subunit.</text>
</comment>
<evidence type="ECO:0000256" key="5">
    <source>
        <dbReference type="RuleBase" id="RU003910"/>
    </source>
</evidence>
<name>A0A2H0X7T7_UNCKA</name>
<dbReference type="GO" id="GO:0070181">
    <property type="term" value="F:small ribosomal subunit rRNA binding"/>
    <property type="evidence" value="ECO:0007669"/>
    <property type="project" value="TreeGrafter"/>
</dbReference>
<dbReference type="Gene3D" id="4.10.640.10">
    <property type="entry name" value="Ribosomal protein S18"/>
    <property type="match status" value="1"/>
</dbReference>
<sequence>MKKKKDQKKRQIRIKKPEFCALCLEGYQKDVDYKDVLILSRFLTKRGKISSRSRSGLCAKHQRNLTNAIKLARFMALIPYIVQ</sequence>
<keyword evidence="4" id="KW-0694">RNA-binding</keyword>
<gene>
    <name evidence="4 6" type="primary">rpsR</name>
    <name evidence="6" type="ORF">COT52_00930</name>
</gene>
<dbReference type="Proteomes" id="UP000231414">
    <property type="component" value="Unassembled WGS sequence"/>
</dbReference>
<protein>
    <recommendedName>
        <fullName evidence="4">Small ribosomal subunit protein bS18</fullName>
    </recommendedName>
</protein>
<accession>A0A2H0X7T7</accession>
<evidence type="ECO:0000256" key="1">
    <source>
        <dbReference type="ARBA" id="ARBA00005589"/>
    </source>
</evidence>
<dbReference type="GO" id="GO:0022627">
    <property type="term" value="C:cytosolic small ribosomal subunit"/>
    <property type="evidence" value="ECO:0007669"/>
    <property type="project" value="TreeGrafter"/>
</dbReference>
<evidence type="ECO:0000256" key="2">
    <source>
        <dbReference type="ARBA" id="ARBA00022980"/>
    </source>
</evidence>
<dbReference type="Pfam" id="PF01084">
    <property type="entry name" value="Ribosomal_S18"/>
    <property type="match status" value="1"/>
</dbReference>
<proteinExistence type="inferred from homology"/>
<evidence type="ECO:0000313" key="7">
    <source>
        <dbReference type="Proteomes" id="UP000231414"/>
    </source>
</evidence>
<comment type="similarity">
    <text evidence="1 4 5">Belongs to the bacterial ribosomal protein bS18 family.</text>
</comment>
<evidence type="ECO:0000256" key="3">
    <source>
        <dbReference type="ARBA" id="ARBA00023274"/>
    </source>
</evidence>
<comment type="caution">
    <text evidence="6">The sequence shown here is derived from an EMBL/GenBank/DDBJ whole genome shotgun (WGS) entry which is preliminary data.</text>
</comment>
<organism evidence="6 7">
    <name type="scientific">candidate division WWE3 bacterium CG08_land_8_20_14_0_20_43_13</name>
    <dbReference type="NCBI Taxonomy" id="1975087"/>
    <lineage>
        <taxon>Bacteria</taxon>
        <taxon>Katanobacteria</taxon>
    </lineage>
</organism>
<dbReference type="GO" id="GO:0003735">
    <property type="term" value="F:structural constituent of ribosome"/>
    <property type="evidence" value="ECO:0007669"/>
    <property type="project" value="InterPro"/>
</dbReference>
<evidence type="ECO:0000313" key="6">
    <source>
        <dbReference type="EMBL" id="PIS20983.1"/>
    </source>
</evidence>
<dbReference type="HAMAP" id="MF_00270">
    <property type="entry name" value="Ribosomal_bS18"/>
    <property type="match status" value="1"/>
</dbReference>
<keyword evidence="3 4" id="KW-0687">Ribonucleoprotein</keyword>
<evidence type="ECO:0000256" key="4">
    <source>
        <dbReference type="HAMAP-Rule" id="MF_00270"/>
    </source>
</evidence>
<dbReference type="GO" id="GO:0006412">
    <property type="term" value="P:translation"/>
    <property type="evidence" value="ECO:0007669"/>
    <property type="project" value="UniProtKB-UniRule"/>
</dbReference>
<dbReference type="InterPro" id="IPR036870">
    <property type="entry name" value="Ribosomal_bS18_sf"/>
</dbReference>
<dbReference type="AlphaFoldDB" id="A0A2H0X7T7"/>
<dbReference type="EMBL" id="PEYW01000010">
    <property type="protein sequence ID" value="PIS20983.1"/>
    <property type="molecule type" value="Genomic_DNA"/>
</dbReference>
<reference evidence="7" key="1">
    <citation type="submission" date="2017-09" db="EMBL/GenBank/DDBJ databases">
        <title>Depth-based differentiation of microbial function through sediment-hosted aquifers and enrichment of novel symbionts in the deep terrestrial subsurface.</title>
        <authorList>
            <person name="Probst A.J."/>
            <person name="Ladd B."/>
            <person name="Jarett J.K."/>
            <person name="Geller-Mcgrath D.E."/>
            <person name="Sieber C.M.K."/>
            <person name="Emerson J.B."/>
            <person name="Anantharaman K."/>
            <person name="Thomas B.C."/>
            <person name="Malmstrom R."/>
            <person name="Stieglmeier M."/>
            <person name="Klingl A."/>
            <person name="Woyke T."/>
            <person name="Ryan C.M."/>
            <person name="Banfield J.F."/>
        </authorList>
    </citation>
    <scope>NUCLEOTIDE SEQUENCE [LARGE SCALE GENOMIC DNA]</scope>
</reference>
<dbReference type="SUPFAM" id="SSF46911">
    <property type="entry name" value="Ribosomal protein S18"/>
    <property type="match status" value="1"/>
</dbReference>
<dbReference type="PANTHER" id="PTHR13479:SF40">
    <property type="entry name" value="SMALL RIBOSOMAL SUBUNIT PROTEIN BS18M"/>
    <property type="match status" value="1"/>
</dbReference>